<evidence type="ECO:0000313" key="2">
    <source>
        <dbReference type="EMBL" id="OUD14416.1"/>
    </source>
</evidence>
<dbReference type="SUPFAM" id="SSF53098">
    <property type="entry name" value="Ribonuclease H-like"/>
    <property type="match status" value="1"/>
</dbReference>
<accession>A0A251X9C3</accession>
<dbReference type="InterPro" id="IPR012337">
    <property type="entry name" value="RNaseH-like_sf"/>
</dbReference>
<evidence type="ECO:0000313" key="3">
    <source>
        <dbReference type="EMBL" id="OUD14668.1"/>
    </source>
</evidence>
<dbReference type="EMBL" id="MSLT01000012">
    <property type="protein sequence ID" value="OUD14668.1"/>
    <property type="molecule type" value="Genomic_DNA"/>
</dbReference>
<dbReference type="EMBL" id="MSLT01000012">
    <property type="protein sequence ID" value="OUD14670.1"/>
    <property type="molecule type" value="Genomic_DNA"/>
</dbReference>
<dbReference type="OrthoDB" id="6192860at2"/>
<gene>
    <name evidence="3" type="ORF">TPSD3_08560</name>
    <name evidence="4" type="ORF">TPSD3_08660</name>
    <name evidence="2" type="ORF">TPSD3_08895</name>
    <name evidence="1" type="ORF">TPSD3_11220</name>
</gene>
<evidence type="ECO:0000313" key="1">
    <source>
        <dbReference type="EMBL" id="OUD13203.1"/>
    </source>
</evidence>
<evidence type="ECO:0008006" key="6">
    <source>
        <dbReference type="Google" id="ProtNLM"/>
    </source>
</evidence>
<dbReference type="Proteomes" id="UP000194798">
    <property type="component" value="Unassembled WGS sequence"/>
</dbReference>
<keyword evidence="5" id="KW-1185">Reference proteome</keyword>
<protein>
    <recommendedName>
        <fullName evidence="6">Transposase IS4-like domain-containing protein</fullName>
    </recommendedName>
</protein>
<proteinExistence type="predicted"/>
<name>A0A251X9C3_9GAMM</name>
<dbReference type="EMBL" id="MSLT01000012">
    <property type="protein sequence ID" value="OUD14416.1"/>
    <property type="molecule type" value="Genomic_DNA"/>
</dbReference>
<dbReference type="AlphaFoldDB" id="A0A251X9C3"/>
<organism evidence="3 5">
    <name type="scientific">Thioflexithrix psekupsensis</name>
    <dbReference type="NCBI Taxonomy" id="1570016"/>
    <lineage>
        <taxon>Bacteria</taxon>
        <taxon>Pseudomonadati</taxon>
        <taxon>Pseudomonadota</taxon>
        <taxon>Gammaproteobacteria</taxon>
        <taxon>Thiotrichales</taxon>
        <taxon>Thioflexithrix</taxon>
    </lineage>
</organism>
<evidence type="ECO:0000313" key="4">
    <source>
        <dbReference type="EMBL" id="OUD14670.1"/>
    </source>
</evidence>
<dbReference type="EMBL" id="MSLT01000018">
    <property type="protein sequence ID" value="OUD13203.1"/>
    <property type="molecule type" value="Genomic_DNA"/>
</dbReference>
<sequence length="422" mass="49181">MSENLSDSRKTKTANNLKYSMSDAFLSAFSVFFTQSSSFLDYQTRMEKAHGKNNAQSIFGIHKIPSMNQIRNLLDTVPETEIYPLFFELNQFLYDNGFLQNFMSKNNGLFIALDGTDFFSSQKISCPCCLKKDLVNGKVLYRHSALTPVIVAHGQSRVIPLPPEFIQAQDGAEKQDCEINAAKRWLDNWGKYYSLWQATLLGDDLFAHQPFFEKAIAQGFDIITSCKPNSHQTTHEWLSEFEQMNKIQSLQTHHKHGKQRTTRHYRYMNQVPLRDGNDALMVNWFELVEIDGQGKQKYKNSWITTHKITEKNLAELTDAARARWKIENENNNILKNNGYHFEHNFGHGKQHLSNLLATLILLAYLTHTMLEYLDETYEKVRLLCPSRRTFFEQLRTLMQYLVFDSWQHLTDFMLEALSRRNS</sequence>
<reference evidence="3 5" key="1">
    <citation type="submission" date="2016-12" db="EMBL/GenBank/DDBJ databases">
        <title>Thioflexothrix psekupsii D3 genome sequencing and assembly.</title>
        <authorList>
            <person name="Fomenkov A."/>
            <person name="Vincze T."/>
            <person name="Grabovich M."/>
            <person name="Anton B.P."/>
            <person name="Dubinina G."/>
            <person name="Orlova M."/>
            <person name="Belousova E."/>
            <person name="Roberts R.J."/>
        </authorList>
    </citation>
    <scope>NUCLEOTIDE SEQUENCE [LARGE SCALE GENOMIC DNA]</scope>
    <source>
        <strain evidence="3">D3</strain>
    </source>
</reference>
<evidence type="ECO:0000313" key="5">
    <source>
        <dbReference type="Proteomes" id="UP000194798"/>
    </source>
</evidence>
<comment type="caution">
    <text evidence="3">The sequence shown here is derived from an EMBL/GenBank/DDBJ whole genome shotgun (WGS) entry which is preliminary data.</text>
</comment>